<organism evidence="1 2">
    <name type="scientific">Penstemon smallii</name>
    <dbReference type="NCBI Taxonomy" id="265156"/>
    <lineage>
        <taxon>Eukaryota</taxon>
        <taxon>Viridiplantae</taxon>
        <taxon>Streptophyta</taxon>
        <taxon>Embryophyta</taxon>
        <taxon>Tracheophyta</taxon>
        <taxon>Spermatophyta</taxon>
        <taxon>Magnoliopsida</taxon>
        <taxon>eudicotyledons</taxon>
        <taxon>Gunneridae</taxon>
        <taxon>Pentapetalae</taxon>
        <taxon>asterids</taxon>
        <taxon>lamiids</taxon>
        <taxon>Lamiales</taxon>
        <taxon>Plantaginaceae</taxon>
        <taxon>Cheloneae</taxon>
        <taxon>Penstemon</taxon>
    </lineage>
</organism>
<protein>
    <submittedName>
        <fullName evidence="1">Uncharacterized protein</fullName>
    </submittedName>
</protein>
<accession>A0ABD3SX41</accession>
<comment type="caution">
    <text evidence="1">The sequence shown here is derived from an EMBL/GenBank/DDBJ whole genome shotgun (WGS) entry which is preliminary data.</text>
</comment>
<gene>
    <name evidence="1" type="ORF">ACJIZ3_017580</name>
</gene>
<dbReference type="AlphaFoldDB" id="A0ABD3SX41"/>
<evidence type="ECO:0000313" key="2">
    <source>
        <dbReference type="Proteomes" id="UP001634393"/>
    </source>
</evidence>
<sequence length="82" mass="9121">MKNGLGSRIEVGLLIIDSVSLDTFETIPVNNLGELKKEELVFIPKRKHSLSITITHEGPQGLQSVESLSLFKRALVVKCYIQ</sequence>
<keyword evidence="2" id="KW-1185">Reference proteome</keyword>
<evidence type="ECO:0000313" key="1">
    <source>
        <dbReference type="EMBL" id="KAL3828778.1"/>
    </source>
</evidence>
<name>A0ABD3SX41_9LAMI</name>
<proteinExistence type="predicted"/>
<reference evidence="1 2" key="1">
    <citation type="submission" date="2024-12" db="EMBL/GenBank/DDBJ databases">
        <title>The unique morphological basis and parallel evolutionary history of personate flowers in Penstemon.</title>
        <authorList>
            <person name="Depatie T.H."/>
            <person name="Wessinger C.A."/>
        </authorList>
    </citation>
    <scope>NUCLEOTIDE SEQUENCE [LARGE SCALE GENOMIC DNA]</scope>
    <source>
        <strain evidence="1">WTNN_2</strain>
        <tissue evidence="1">Leaf</tissue>
    </source>
</reference>
<dbReference type="EMBL" id="JBJXBP010000005">
    <property type="protein sequence ID" value="KAL3828778.1"/>
    <property type="molecule type" value="Genomic_DNA"/>
</dbReference>
<dbReference type="Proteomes" id="UP001634393">
    <property type="component" value="Unassembled WGS sequence"/>
</dbReference>